<dbReference type="SUPFAM" id="SSF53335">
    <property type="entry name" value="S-adenosyl-L-methionine-dependent methyltransferases"/>
    <property type="match status" value="1"/>
</dbReference>
<protein>
    <recommendedName>
        <fullName evidence="2">Methyltransferase type 11 domain-containing protein</fullName>
    </recommendedName>
</protein>
<feature type="region of interest" description="Disordered" evidence="1">
    <location>
        <begin position="1"/>
        <end position="45"/>
    </location>
</feature>
<gene>
    <name evidence="3" type="ORF">CU098_008109</name>
</gene>
<dbReference type="EMBL" id="PJQM01000692">
    <property type="protein sequence ID" value="RCI04401.1"/>
    <property type="molecule type" value="Genomic_DNA"/>
</dbReference>
<reference evidence="3 4" key="1">
    <citation type="journal article" date="2018" name="G3 (Bethesda)">
        <title>Phylogenetic and Phylogenomic Definition of Rhizopus Species.</title>
        <authorList>
            <person name="Gryganskyi A.P."/>
            <person name="Golan J."/>
            <person name="Dolatabadi S."/>
            <person name="Mondo S."/>
            <person name="Robb S."/>
            <person name="Idnurm A."/>
            <person name="Muszewska A."/>
            <person name="Steczkiewicz K."/>
            <person name="Masonjones S."/>
            <person name="Liao H.L."/>
            <person name="Gajdeczka M.T."/>
            <person name="Anike F."/>
            <person name="Vuek A."/>
            <person name="Anishchenko I.M."/>
            <person name="Voigt K."/>
            <person name="de Hoog G.S."/>
            <person name="Smith M.E."/>
            <person name="Heitman J."/>
            <person name="Vilgalys R."/>
            <person name="Stajich J.E."/>
        </authorList>
    </citation>
    <scope>NUCLEOTIDE SEQUENCE [LARGE SCALE GENOMIC DNA]</scope>
    <source>
        <strain evidence="3 4">LSU 92-RS-03</strain>
    </source>
</reference>
<comment type="caution">
    <text evidence="3">The sequence shown here is derived from an EMBL/GenBank/DDBJ whole genome shotgun (WGS) entry which is preliminary data.</text>
</comment>
<dbReference type="AlphaFoldDB" id="A0A367KQF3"/>
<evidence type="ECO:0000313" key="4">
    <source>
        <dbReference type="Proteomes" id="UP000253551"/>
    </source>
</evidence>
<accession>A0A367KQF3</accession>
<dbReference type="Pfam" id="PF08241">
    <property type="entry name" value="Methyltransf_11"/>
    <property type="match status" value="1"/>
</dbReference>
<name>A0A367KQF3_RHIST</name>
<evidence type="ECO:0000313" key="3">
    <source>
        <dbReference type="EMBL" id="RCI04401.1"/>
    </source>
</evidence>
<proteinExistence type="predicted"/>
<dbReference type="Gene3D" id="3.40.50.150">
    <property type="entry name" value="Vaccinia Virus protein VP39"/>
    <property type="match status" value="1"/>
</dbReference>
<dbReference type="PANTHER" id="PTHR43591">
    <property type="entry name" value="METHYLTRANSFERASE"/>
    <property type="match status" value="1"/>
</dbReference>
<evidence type="ECO:0000259" key="2">
    <source>
        <dbReference type="Pfam" id="PF08241"/>
    </source>
</evidence>
<dbReference type="InterPro" id="IPR013216">
    <property type="entry name" value="Methyltransf_11"/>
</dbReference>
<dbReference type="OrthoDB" id="506498at2759"/>
<sequence length="443" mass="50362">MGNSQSDTRSRFSHKQPLPKHLRPLTPKKQGKLKKGTPVPSKEQPEEEFLFRHILPQSQQDVEFIGSGPRGAFQWLKGRRYMNHESHSILPNDSIELDRARVQSFILRWVYGGDIIAPLQEQLEQGIQVLNVGSGPGMWVGHHMIDLALDYRQSQFVAVDVCDLLPDDFELEGEHLETSTCISTHLGFTPIHPNLSSKLQDRAAPLLTSFTESLLSGSTTTSVSLEEQHKESTNFVPSRRSLFKNLEFHQVNVKKEKLPFPDNQFDVVKQRLSTASLTKEHWKTILLEMIRVTKPGGYIELLEIDHSTRDLGPKAKQLESEMIEATRKVNYEPRMAIYLEDLLKAAGLAEVTTKSVSIPLGEWGLDLGILWKHNMEGFADSTSPLLSKMLGLSVAEYNERWRDFLQECKDLKPFTNTHAAWARKPDNYTGNVDWTLCPPFNNK</sequence>
<evidence type="ECO:0000256" key="1">
    <source>
        <dbReference type="SAM" id="MobiDB-lite"/>
    </source>
</evidence>
<dbReference type="GO" id="GO:0008757">
    <property type="term" value="F:S-adenosylmethionine-dependent methyltransferase activity"/>
    <property type="evidence" value="ECO:0007669"/>
    <property type="project" value="InterPro"/>
</dbReference>
<dbReference type="InterPro" id="IPR029063">
    <property type="entry name" value="SAM-dependent_MTases_sf"/>
</dbReference>
<organism evidence="3 4">
    <name type="scientific">Rhizopus stolonifer</name>
    <name type="common">Rhizopus nigricans</name>
    <dbReference type="NCBI Taxonomy" id="4846"/>
    <lineage>
        <taxon>Eukaryota</taxon>
        <taxon>Fungi</taxon>
        <taxon>Fungi incertae sedis</taxon>
        <taxon>Mucoromycota</taxon>
        <taxon>Mucoromycotina</taxon>
        <taxon>Mucoromycetes</taxon>
        <taxon>Mucorales</taxon>
        <taxon>Mucorineae</taxon>
        <taxon>Rhizopodaceae</taxon>
        <taxon>Rhizopus</taxon>
    </lineage>
</organism>
<dbReference type="STRING" id="4846.A0A367KQF3"/>
<feature type="domain" description="Methyltransferase type 11" evidence="2">
    <location>
        <begin position="239"/>
        <end position="299"/>
    </location>
</feature>
<keyword evidence="4" id="KW-1185">Reference proteome</keyword>
<dbReference type="Proteomes" id="UP000253551">
    <property type="component" value="Unassembled WGS sequence"/>
</dbReference>
<feature type="compositionally biased region" description="Basic residues" evidence="1">
    <location>
        <begin position="11"/>
        <end position="23"/>
    </location>
</feature>